<dbReference type="InterPro" id="IPR013120">
    <property type="entry name" value="FAR_NAD-bd"/>
</dbReference>
<keyword evidence="8" id="KW-1185">Reference proteome</keyword>
<dbReference type="PANTHER" id="PTHR11011">
    <property type="entry name" value="MALE STERILITY PROTEIN 2-RELATED"/>
    <property type="match status" value="1"/>
</dbReference>
<dbReference type="InterPro" id="IPR026055">
    <property type="entry name" value="FAR"/>
</dbReference>
<dbReference type="Pfam" id="PF03015">
    <property type="entry name" value="Sterile"/>
    <property type="match status" value="1"/>
</dbReference>
<dbReference type="CDD" id="cd09071">
    <property type="entry name" value="FAR_C"/>
    <property type="match status" value="1"/>
</dbReference>
<keyword evidence="4" id="KW-0560">Oxidoreductase</keyword>
<comment type="similarity">
    <text evidence="1 4">Belongs to the fatty acyl-CoA reductase family.</text>
</comment>
<protein>
    <recommendedName>
        <fullName evidence="4">Fatty acyl-CoA reductase</fullName>
        <ecNumber evidence="4">1.2.1.84</ecNumber>
    </recommendedName>
</protein>
<dbReference type="InterPro" id="IPR036291">
    <property type="entry name" value="NAD(P)-bd_dom_sf"/>
</dbReference>
<dbReference type="Proteomes" id="UP000324705">
    <property type="component" value="Chromosome 7A"/>
</dbReference>
<accession>A0A9R1BIJ0</accession>
<dbReference type="GO" id="GO:0035336">
    <property type="term" value="P:long-chain fatty-acyl-CoA metabolic process"/>
    <property type="evidence" value="ECO:0007669"/>
    <property type="project" value="TreeGrafter"/>
</dbReference>
<dbReference type="Pfam" id="PF07993">
    <property type="entry name" value="NAD_binding_4"/>
    <property type="match status" value="1"/>
</dbReference>
<dbReference type="OMA" id="RCINWED"/>
<keyword evidence="2 4" id="KW-0444">Lipid biosynthesis</keyword>
<comment type="catalytic activity">
    <reaction evidence="4">
        <text>a long-chain fatty acyl-CoA + 2 NADPH + 2 H(+) = a long-chain primary fatty alcohol + 2 NADP(+) + CoA</text>
        <dbReference type="Rhea" id="RHEA:52716"/>
        <dbReference type="ChEBI" id="CHEBI:15378"/>
        <dbReference type="ChEBI" id="CHEBI:57287"/>
        <dbReference type="ChEBI" id="CHEBI:57783"/>
        <dbReference type="ChEBI" id="CHEBI:58349"/>
        <dbReference type="ChEBI" id="CHEBI:77396"/>
        <dbReference type="ChEBI" id="CHEBI:83139"/>
        <dbReference type="EC" id="1.2.1.84"/>
    </reaction>
</comment>
<dbReference type="EC" id="1.2.1.84" evidence="4"/>
<evidence type="ECO:0000256" key="2">
    <source>
        <dbReference type="ARBA" id="ARBA00022516"/>
    </source>
</evidence>
<keyword evidence="4" id="KW-0521">NADP</keyword>
<dbReference type="AlphaFoldDB" id="A0A9R1BIJ0"/>
<evidence type="ECO:0000313" key="8">
    <source>
        <dbReference type="Proteomes" id="UP000324705"/>
    </source>
</evidence>
<feature type="domain" description="Thioester reductase (TE)" evidence="6">
    <location>
        <begin position="79"/>
        <end position="379"/>
    </location>
</feature>
<dbReference type="SUPFAM" id="SSF51735">
    <property type="entry name" value="NAD(P)-binding Rossmann-fold domains"/>
    <property type="match status" value="1"/>
</dbReference>
<dbReference type="PANTHER" id="PTHR11011:SF88">
    <property type="entry name" value="FATTY ACYL-COA REDUCTASE"/>
    <property type="match status" value="1"/>
</dbReference>
<organism evidence="7 8">
    <name type="scientific">Triticum turgidum subsp. durum</name>
    <name type="common">Durum wheat</name>
    <name type="synonym">Triticum durum</name>
    <dbReference type="NCBI Taxonomy" id="4567"/>
    <lineage>
        <taxon>Eukaryota</taxon>
        <taxon>Viridiplantae</taxon>
        <taxon>Streptophyta</taxon>
        <taxon>Embryophyta</taxon>
        <taxon>Tracheophyta</taxon>
        <taxon>Spermatophyta</taxon>
        <taxon>Magnoliopsida</taxon>
        <taxon>Liliopsida</taxon>
        <taxon>Poales</taxon>
        <taxon>Poaceae</taxon>
        <taxon>BOP clade</taxon>
        <taxon>Pooideae</taxon>
        <taxon>Triticodae</taxon>
        <taxon>Triticeae</taxon>
        <taxon>Triticinae</taxon>
        <taxon>Triticum</taxon>
    </lineage>
</organism>
<dbReference type="Gene3D" id="3.40.50.720">
    <property type="entry name" value="NAD(P)-binding Rossmann-like Domain"/>
    <property type="match status" value="1"/>
</dbReference>
<reference evidence="7 8" key="1">
    <citation type="submission" date="2017-09" db="EMBL/GenBank/DDBJ databases">
        <authorList>
            <consortium name="International Durum Wheat Genome Sequencing Consortium (IDWGSC)"/>
            <person name="Milanesi L."/>
        </authorList>
    </citation>
    <scope>NUCLEOTIDE SEQUENCE [LARGE SCALE GENOMIC DNA]</scope>
    <source>
        <strain evidence="8">cv. Svevo</strain>
    </source>
</reference>
<evidence type="ECO:0000256" key="1">
    <source>
        <dbReference type="ARBA" id="ARBA00005928"/>
    </source>
</evidence>
<dbReference type="GO" id="GO:0080019">
    <property type="term" value="F:alcohol-forming very long-chain fatty acyl-CoA reductase activity"/>
    <property type="evidence" value="ECO:0007669"/>
    <property type="project" value="InterPro"/>
</dbReference>
<dbReference type="Gramene" id="TRITD7Av1G026230.1">
    <property type="protein sequence ID" value="TRITD7Av1G026230.1"/>
    <property type="gene ID" value="TRITD7Av1G026230"/>
</dbReference>
<evidence type="ECO:0000259" key="5">
    <source>
        <dbReference type="Pfam" id="PF03015"/>
    </source>
</evidence>
<keyword evidence="3 4" id="KW-0443">Lipid metabolism</keyword>
<comment type="function">
    <text evidence="4">Catalyzes the reduction of fatty acyl-CoA to fatty alcohols.</text>
</comment>
<name>A0A9R1BIJ0_TRITD</name>
<evidence type="ECO:0000256" key="4">
    <source>
        <dbReference type="RuleBase" id="RU363097"/>
    </source>
</evidence>
<dbReference type="GO" id="GO:0010345">
    <property type="term" value="P:suberin biosynthetic process"/>
    <property type="evidence" value="ECO:0007669"/>
    <property type="project" value="TreeGrafter"/>
</dbReference>
<dbReference type="EMBL" id="LT934123">
    <property type="protein sequence ID" value="VAI69883.1"/>
    <property type="molecule type" value="Genomic_DNA"/>
</dbReference>
<dbReference type="GO" id="GO:0102965">
    <property type="term" value="F:alcohol-forming long-chain fatty acyl-CoA reductase activity"/>
    <property type="evidence" value="ECO:0007669"/>
    <property type="project" value="UniProtKB-EC"/>
</dbReference>
<evidence type="ECO:0000256" key="3">
    <source>
        <dbReference type="ARBA" id="ARBA00023098"/>
    </source>
</evidence>
<evidence type="ECO:0000313" key="7">
    <source>
        <dbReference type="EMBL" id="VAI69883.1"/>
    </source>
</evidence>
<dbReference type="CDD" id="cd05236">
    <property type="entry name" value="FAR-N_SDR_e"/>
    <property type="match status" value="1"/>
</dbReference>
<sequence>MQRFRCSIRRLEPYKSVAKSSQASNTKIPLSDYHLQPASGLKHRHIISRAQLWQTDPMVISEMDAAQVAAYFRGKNILITGATGFLGKVLLEKILRIQPDVTRLFLLVRATDDESARQRVQTEVTGREIFQVLREKHGKGFEDFIEEKVCPLAGDVMYEDFGLDTAKLKEVSKVVDIIVNGAATTNFYERYDVSFDTNVLGAKQICALANKCTKLKMLLHVSTAYVCGEQEGLILEKPFMMGDTLREGTHLDIESELNLIKHTQMELKANCATDKAERKTMKELGLKRARHFGWPNTYVFTKAMGEMLLGHLRGDLPVVVIRPSIITSILKEPLPGWMEGVRTIDSVFLGYAKQALKFFLVDPNTIMDVIPGDMVVNSMMVAMLAHSEEQAQTIYHVTSSMSNPASYTTLRESAHRYFVGNPPRGENGEPIQLKEMRFFSTVARLRMYMVIKYKLPLEILHLVNVGLCGVFSGRYNELSGKYRLAMHLIELYAPYTLFKGRFDDMNLEKLRKAMEQNSDGGEYYFDFDPKKINWDDYFYMVHFPGVLNYLA</sequence>
<proteinExistence type="inferred from homology"/>
<dbReference type="InterPro" id="IPR033640">
    <property type="entry name" value="FAR_C"/>
</dbReference>
<gene>
    <name evidence="7" type="ORF">TRITD_7Av1G026230</name>
</gene>
<evidence type="ECO:0000259" key="6">
    <source>
        <dbReference type="Pfam" id="PF07993"/>
    </source>
</evidence>
<feature type="domain" description="Fatty acyl-CoA reductase C-terminal" evidence="5">
    <location>
        <begin position="454"/>
        <end position="550"/>
    </location>
</feature>